<comment type="caution">
    <text evidence="1">The sequence shown here is derived from an EMBL/GenBank/DDBJ whole genome shotgun (WGS) entry which is preliminary data.</text>
</comment>
<accession>A0A0L6UYS6</accession>
<protein>
    <submittedName>
        <fullName evidence="1">Uncharacterized protein</fullName>
    </submittedName>
</protein>
<dbReference type="VEuPathDB" id="FungiDB:VP01_315g6"/>
<proteinExistence type="predicted"/>
<dbReference type="EMBL" id="LAVV01008124">
    <property type="protein sequence ID" value="KNZ53711.1"/>
    <property type="molecule type" value="Genomic_DNA"/>
</dbReference>
<name>A0A0L6UYS6_9BASI</name>
<dbReference type="AlphaFoldDB" id="A0A0L6UYS6"/>
<sequence>MQGCPIRTCYEPRYSVTPDCARCFPLMTAQRVGGASPPTNLMESLRALHDVISQLISPHRRRSSKRLIQRLVADIWAVRVELRYVFYIGLLARRNRDQRGHVYSDRRRSERREIDFPSERLGGPGIMGLANLVVLHERLSCSTFICSRSLWKACDEPTGRPICIDLSSTPPQIAIPGPVMRALEACEAADQLQASNRVTVELQPASTLVCLAGLFLGYPCTYWNCFTNQIVSGLLKVVRVDLCQLTQSVDKLPHILPARHQLMAFSFPAAFDHPGSPLELGMLIQRLQNQIQEKLTAAAAAAAAGSPDGWRKVEIQVDQNILKRFYLLPGEGSQGKPGCVLPG</sequence>
<dbReference type="InterPro" id="IPR027850">
    <property type="entry name" value="DUF4504"/>
</dbReference>
<dbReference type="Proteomes" id="UP000037035">
    <property type="component" value="Unassembled WGS sequence"/>
</dbReference>
<keyword evidence="2" id="KW-1185">Reference proteome</keyword>
<dbReference type="PANTHER" id="PTHR31366:SF2">
    <property type="entry name" value="UPF0739 PROTEIN C1ORF74"/>
    <property type="match status" value="1"/>
</dbReference>
<reference evidence="1 2" key="1">
    <citation type="submission" date="2015-08" db="EMBL/GenBank/DDBJ databases">
        <title>Next Generation Sequencing and Analysis of the Genome of Puccinia sorghi L Schw, the Causal Agent of Maize Common Rust.</title>
        <authorList>
            <person name="Rochi L."/>
            <person name="Burguener G."/>
            <person name="Darino M."/>
            <person name="Turjanski A."/>
            <person name="Kreff E."/>
            <person name="Dieguez M.J."/>
            <person name="Sacco F."/>
        </authorList>
    </citation>
    <scope>NUCLEOTIDE SEQUENCE [LARGE SCALE GENOMIC DNA]</scope>
    <source>
        <strain evidence="1 2">RO10H11247</strain>
    </source>
</reference>
<evidence type="ECO:0000313" key="1">
    <source>
        <dbReference type="EMBL" id="KNZ53711.1"/>
    </source>
</evidence>
<gene>
    <name evidence="1" type="ORF">VP01_315g6</name>
</gene>
<organism evidence="1 2">
    <name type="scientific">Puccinia sorghi</name>
    <dbReference type="NCBI Taxonomy" id="27349"/>
    <lineage>
        <taxon>Eukaryota</taxon>
        <taxon>Fungi</taxon>
        <taxon>Dikarya</taxon>
        <taxon>Basidiomycota</taxon>
        <taxon>Pucciniomycotina</taxon>
        <taxon>Pucciniomycetes</taxon>
        <taxon>Pucciniales</taxon>
        <taxon>Pucciniaceae</taxon>
        <taxon>Puccinia</taxon>
    </lineage>
</organism>
<dbReference type="PANTHER" id="PTHR31366">
    <property type="entry name" value="UPF0739 PROTEIN C1ORF74"/>
    <property type="match status" value="1"/>
</dbReference>
<evidence type="ECO:0000313" key="2">
    <source>
        <dbReference type="Proteomes" id="UP000037035"/>
    </source>
</evidence>
<dbReference type="OrthoDB" id="2497884at2759"/>